<reference evidence="2" key="1">
    <citation type="submission" date="2010-03" db="EMBL/GenBank/DDBJ databases">
        <title>The genome sequence of Synergistetes sp. SGP1.</title>
        <authorList>
            <consortium name="metaHIT consortium -- http://www.metahit.eu/"/>
            <person name="Pajon A."/>
            <person name="Turner K."/>
            <person name="Parkhill J."/>
            <person name="Wade W."/>
            <person name="Vartoukian S."/>
        </authorList>
    </citation>
    <scope>NUCLEOTIDE SEQUENCE [LARGE SCALE GENOMIC DNA]</scope>
    <source>
        <strain evidence="2">SGP1</strain>
    </source>
</reference>
<evidence type="ECO:0000313" key="1">
    <source>
        <dbReference type="EMBL" id="CBL28484.1"/>
    </source>
</evidence>
<name>A0AB94IXS9_9BACT</name>
<gene>
    <name evidence="1" type="ORF">SY1_14340</name>
</gene>
<keyword evidence="2" id="KW-1185">Reference proteome</keyword>
<proteinExistence type="predicted"/>
<organism evidence="1 2">
    <name type="scientific">Fretibacterium fastidiosum</name>
    <dbReference type="NCBI Taxonomy" id="651822"/>
    <lineage>
        <taxon>Bacteria</taxon>
        <taxon>Thermotogati</taxon>
        <taxon>Synergistota</taxon>
        <taxon>Synergistia</taxon>
        <taxon>Synergistales</taxon>
        <taxon>Aminobacteriaceae</taxon>
        <taxon>Fretibacterium</taxon>
    </lineage>
</organism>
<dbReference type="EMBL" id="FP929056">
    <property type="protein sequence ID" value="CBL28484.1"/>
    <property type="molecule type" value="Genomic_DNA"/>
</dbReference>
<protein>
    <recommendedName>
        <fullName evidence="3">Motility protein</fullName>
    </recommendedName>
</protein>
<evidence type="ECO:0008006" key="3">
    <source>
        <dbReference type="Google" id="ProtNLM"/>
    </source>
</evidence>
<dbReference type="InterPro" id="IPR025906">
    <property type="entry name" value="YjfB_motility"/>
</dbReference>
<dbReference type="Proteomes" id="UP000008957">
    <property type="component" value="Chromosome"/>
</dbReference>
<reference evidence="1 2" key="2">
    <citation type="submission" date="2010-03" db="EMBL/GenBank/DDBJ databases">
        <authorList>
            <person name="Pajon A."/>
        </authorList>
    </citation>
    <scope>NUCLEOTIDE SEQUENCE [LARGE SCALE GENOMIC DNA]</scope>
    <source>
        <strain evidence="1 2">SGP1</strain>
    </source>
</reference>
<dbReference type="Pfam" id="PF14070">
    <property type="entry name" value="YjfB_motility"/>
    <property type="match status" value="1"/>
</dbReference>
<dbReference type="KEGG" id="sbr:SY1_14340"/>
<evidence type="ECO:0000313" key="2">
    <source>
        <dbReference type="Proteomes" id="UP000008957"/>
    </source>
</evidence>
<sequence length="57" mass="6109">MVDITADVARYSMEMASARTAQAVQTSMLKNVMEAQKDMMAQLLKSMGLGGALDVKA</sequence>
<dbReference type="RefSeq" id="WP_015556631.1">
    <property type="nucleotide sequence ID" value="NC_021038.1"/>
</dbReference>
<accession>A0AB94IXS9</accession>
<dbReference type="AlphaFoldDB" id="A0AB94IXS9"/>